<keyword evidence="2" id="KW-1185">Reference proteome</keyword>
<dbReference type="AlphaFoldDB" id="A0A9N9KS18"/>
<evidence type="ECO:0000313" key="2">
    <source>
        <dbReference type="Proteomes" id="UP000696280"/>
    </source>
</evidence>
<reference evidence="1" key="1">
    <citation type="submission" date="2021-07" db="EMBL/GenBank/DDBJ databases">
        <authorList>
            <person name="Durling M."/>
        </authorList>
    </citation>
    <scope>NUCLEOTIDE SEQUENCE</scope>
</reference>
<gene>
    <name evidence="1" type="ORF">HYFRA_00002739</name>
</gene>
<dbReference type="Proteomes" id="UP000696280">
    <property type="component" value="Unassembled WGS sequence"/>
</dbReference>
<accession>A0A9N9KS18</accession>
<sequence length="151" mass="16287">MKNFGLVWSRGPYRRARVPVAHSSHLFAVGYVVPANSEYTSKYTLCRCRAPWSTSSHSQYGTQVAEAKRVKRPDLNGGRVEPFPKRIDSGTLALAPIQSHVNANSIVAVSYGCAKSKVLEISRCAGAAHSGAKWEDVKGSSLLASKASRPA</sequence>
<dbReference type="EMBL" id="CAJVRL010000038">
    <property type="protein sequence ID" value="CAG8950532.1"/>
    <property type="molecule type" value="Genomic_DNA"/>
</dbReference>
<organism evidence="1 2">
    <name type="scientific">Hymenoscyphus fraxineus</name>
    <dbReference type="NCBI Taxonomy" id="746836"/>
    <lineage>
        <taxon>Eukaryota</taxon>
        <taxon>Fungi</taxon>
        <taxon>Dikarya</taxon>
        <taxon>Ascomycota</taxon>
        <taxon>Pezizomycotina</taxon>
        <taxon>Leotiomycetes</taxon>
        <taxon>Helotiales</taxon>
        <taxon>Helotiaceae</taxon>
        <taxon>Hymenoscyphus</taxon>
    </lineage>
</organism>
<protein>
    <submittedName>
        <fullName evidence="1">Uncharacterized protein</fullName>
    </submittedName>
</protein>
<evidence type="ECO:0000313" key="1">
    <source>
        <dbReference type="EMBL" id="CAG8950532.1"/>
    </source>
</evidence>
<name>A0A9N9KS18_9HELO</name>
<proteinExistence type="predicted"/>
<comment type="caution">
    <text evidence="1">The sequence shown here is derived from an EMBL/GenBank/DDBJ whole genome shotgun (WGS) entry which is preliminary data.</text>
</comment>